<evidence type="ECO:0000256" key="1">
    <source>
        <dbReference type="ARBA" id="ARBA00022737"/>
    </source>
</evidence>
<protein>
    <submittedName>
        <fullName evidence="5">Leucine-rich repeat-containing protein 40-like</fullName>
    </submittedName>
</protein>
<sequence>MIGLFGSKLKVLNLRECSISKTPDFSAFPSLESLILESCGELVWVDSIVLLKNLILINLRRCWRLEKLPEQLGSMESLVELLIDDTRVKELPILRASVGSLVNLRRLSLSHSGVEELPNSIGQLTSLVELILTGTDIRRLPDFVGDQHDLELLMIDGTYVSCLPGNLGSLKKLKVLDASWSPLMATEYQIISDEILSLSSLRVLKLNMVKSLLADMSTLSCLETLYLFKTDLQTLPELPSSLISLTVRLASALTSLNLANLVNLKELILDENWKLKELESVSSFSKLERMALYSVEISTLPEEIGAFLCRLKHLNIEGCKRLKSLPILPSSLLLLSIWCCDSLERLPDLSNLKNLSKLWVMDCLKLREIEGLGNLLSLKDLNTNGCLLMRLDELESLQKLDISSCRSLRKLPNLSKLQRLELFSMSDCESIMEIPGLEELSNLRELNIFGCKALKLPDLSKQQSVTLRT</sequence>
<dbReference type="InterPro" id="IPR055414">
    <property type="entry name" value="LRR_R13L4/SHOC2-like"/>
</dbReference>
<feature type="repeat" description="ARM" evidence="2">
    <location>
        <begin position="73"/>
        <end position="104"/>
    </location>
</feature>
<evidence type="ECO:0000259" key="3">
    <source>
        <dbReference type="Pfam" id="PF23598"/>
    </source>
</evidence>
<dbReference type="AlphaFoldDB" id="A0A6P8CKC2"/>
<keyword evidence="4" id="KW-1185">Reference proteome</keyword>
<dbReference type="Gene3D" id="3.80.10.10">
    <property type="entry name" value="Ribonuclease Inhibitor"/>
    <property type="match status" value="4"/>
</dbReference>
<dbReference type="RefSeq" id="XP_031383775.1">
    <property type="nucleotide sequence ID" value="XM_031527915.1"/>
</dbReference>
<dbReference type="PANTHER" id="PTHR47186">
    <property type="entry name" value="LEUCINE-RICH REPEAT-CONTAINING PROTEIN 57"/>
    <property type="match status" value="1"/>
</dbReference>
<evidence type="ECO:0000256" key="2">
    <source>
        <dbReference type="PROSITE-ProRule" id="PRU00259"/>
    </source>
</evidence>
<dbReference type="Pfam" id="PF23598">
    <property type="entry name" value="LRR_14"/>
    <property type="match status" value="1"/>
</dbReference>
<dbReference type="OrthoDB" id="1733683at2759"/>
<feature type="domain" description="Disease resistance R13L4/SHOC-2-like LRR" evidence="3">
    <location>
        <begin position="97"/>
        <end position="208"/>
    </location>
</feature>
<dbReference type="PROSITE" id="PS50176">
    <property type="entry name" value="ARM_REPEAT"/>
    <property type="match status" value="1"/>
</dbReference>
<evidence type="ECO:0000313" key="5">
    <source>
        <dbReference type="RefSeq" id="XP_031383775.1"/>
    </source>
</evidence>
<dbReference type="PANTHER" id="PTHR47186:SF18">
    <property type="entry name" value="RX N-TERMINAL DOMAIN-CONTAINING PROTEIN"/>
    <property type="match status" value="1"/>
</dbReference>
<name>A0A6P8CKC2_PUNGR</name>
<keyword evidence="1" id="KW-0677">Repeat</keyword>
<proteinExistence type="predicted"/>
<dbReference type="Proteomes" id="UP000515151">
    <property type="component" value="Chromosome 2"/>
</dbReference>
<dbReference type="SUPFAM" id="SSF52058">
    <property type="entry name" value="L domain-like"/>
    <property type="match status" value="2"/>
</dbReference>
<dbReference type="InterPro" id="IPR032675">
    <property type="entry name" value="LRR_dom_sf"/>
</dbReference>
<evidence type="ECO:0000313" key="4">
    <source>
        <dbReference type="Proteomes" id="UP000515151"/>
    </source>
</evidence>
<reference evidence="5" key="2">
    <citation type="submission" date="2025-08" db="UniProtKB">
        <authorList>
            <consortium name="RefSeq"/>
        </authorList>
    </citation>
    <scope>IDENTIFICATION</scope>
    <source>
        <tissue evidence="5">Leaf</tissue>
    </source>
</reference>
<dbReference type="InterPro" id="IPR000225">
    <property type="entry name" value="Armadillo"/>
</dbReference>
<organism evidence="4 5">
    <name type="scientific">Punica granatum</name>
    <name type="common">Pomegranate</name>
    <dbReference type="NCBI Taxonomy" id="22663"/>
    <lineage>
        <taxon>Eukaryota</taxon>
        <taxon>Viridiplantae</taxon>
        <taxon>Streptophyta</taxon>
        <taxon>Embryophyta</taxon>
        <taxon>Tracheophyta</taxon>
        <taxon>Spermatophyta</taxon>
        <taxon>Magnoliopsida</taxon>
        <taxon>eudicotyledons</taxon>
        <taxon>Gunneridae</taxon>
        <taxon>Pentapetalae</taxon>
        <taxon>rosids</taxon>
        <taxon>malvids</taxon>
        <taxon>Myrtales</taxon>
        <taxon>Lythraceae</taxon>
        <taxon>Punica</taxon>
    </lineage>
</organism>
<gene>
    <name evidence="5" type="primary">LOC116197705</name>
</gene>
<dbReference type="GeneID" id="116197705"/>
<accession>A0A6P8CKC2</accession>
<reference evidence="4" key="1">
    <citation type="journal article" date="2020" name="Plant Biotechnol. J.">
        <title>The pomegranate (Punica granatum L.) draft genome dissects genetic divergence between soft- and hard-seeded cultivars.</title>
        <authorList>
            <person name="Luo X."/>
            <person name="Li H."/>
            <person name="Wu Z."/>
            <person name="Yao W."/>
            <person name="Zhao P."/>
            <person name="Cao D."/>
            <person name="Yu H."/>
            <person name="Li K."/>
            <person name="Poudel K."/>
            <person name="Zhao D."/>
            <person name="Zhang F."/>
            <person name="Xia X."/>
            <person name="Chen L."/>
            <person name="Wang Q."/>
            <person name="Jing D."/>
            <person name="Cao S."/>
        </authorList>
    </citation>
    <scope>NUCLEOTIDE SEQUENCE [LARGE SCALE GENOMIC DNA]</scope>
    <source>
        <strain evidence="4">cv. Tunisia</strain>
    </source>
</reference>